<accession>A0A2P2K8B8</accession>
<evidence type="ECO:0000313" key="1">
    <source>
        <dbReference type="EMBL" id="MBX01979.1"/>
    </source>
</evidence>
<proteinExistence type="predicted"/>
<sequence length="41" mass="4968">MNFAERVFRHLPCLTRGLHRAGLRSLPMMWRKTFANLRRKV</sequence>
<reference evidence="1" key="1">
    <citation type="submission" date="2018-02" db="EMBL/GenBank/DDBJ databases">
        <title>Rhizophora mucronata_Transcriptome.</title>
        <authorList>
            <person name="Meera S.P."/>
            <person name="Sreeshan A."/>
            <person name="Augustine A."/>
        </authorList>
    </citation>
    <scope>NUCLEOTIDE SEQUENCE</scope>
    <source>
        <tissue evidence="1">Leaf</tissue>
    </source>
</reference>
<name>A0A2P2K8B8_RHIMU</name>
<dbReference type="EMBL" id="GGEC01021495">
    <property type="protein sequence ID" value="MBX01979.1"/>
    <property type="molecule type" value="Transcribed_RNA"/>
</dbReference>
<dbReference type="AlphaFoldDB" id="A0A2P2K8B8"/>
<protein>
    <submittedName>
        <fullName evidence="1">Uncharacterized protein</fullName>
    </submittedName>
</protein>
<organism evidence="1">
    <name type="scientific">Rhizophora mucronata</name>
    <name type="common">Asiatic mangrove</name>
    <dbReference type="NCBI Taxonomy" id="61149"/>
    <lineage>
        <taxon>Eukaryota</taxon>
        <taxon>Viridiplantae</taxon>
        <taxon>Streptophyta</taxon>
        <taxon>Embryophyta</taxon>
        <taxon>Tracheophyta</taxon>
        <taxon>Spermatophyta</taxon>
        <taxon>Magnoliopsida</taxon>
        <taxon>eudicotyledons</taxon>
        <taxon>Gunneridae</taxon>
        <taxon>Pentapetalae</taxon>
        <taxon>rosids</taxon>
        <taxon>fabids</taxon>
        <taxon>Malpighiales</taxon>
        <taxon>Rhizophoraceae</taxon>
        <taxon>Rhizophora</taxon>
    </lineage>
</organism>